<dbReference type="RefSeq" id="WP_086725782.1">
    <property type="nucleotide sequence ID" value="NZ_MUBM01000102.1"/>
</dbReference>
<evidence type="ECO:0000259" key="4">
    <source>
        <dbReference type="PROSITE" id="PS50956"/>
    </source>
</evidence>
<evidence type="ECO:0000313" key="6">
    <source>
        <dbReference type="Proteomes" id="UP001458415"/>
    </source>
</evidence>
<reference evidence="5 6" key="1">
    <citation type="submission" date="2024-06" db="EMBL/GenBank/DDBJ databases">
        <title>The Natural Products Discovery Center: Release of the First 8490 Sequenced Strains for Exploring Actinobacteria Biosynthetic Diversity.</title>
        <authorList>
            <person name="Kalkreuter E."/>
            <person name="Kautsar S.A."/>
            <person name="Yang D."/>
            <person name="Bader C.D."/>
            <person name="Teijaro C.N."/>
            <person name="Fluegel L."/>
            <person name="Davis C.M."/>
            <person name="Simpson J.R."/>
            <person name="Lauterbach L."/>
            <person name="Steele A.D."/>
            <person name="Gui C."/>
            <person name="Meng S."/>
            <person name="Li G."/>
            <person name="Viehrig K."/>
            <person name="Ye F."/>
            <person name="Su P."/>
            <person name="Kiefer A.F."/>
            <person name="Nichols A."/>
            <person name="Cepeda A.J."/>
            <person name="Yan W."/>
            <person name="Fan B."/>
            <person name="Jiang Y."/>
            <person name="Adhikari A."/>
            <person name="Zheng C.-J."/>
            <person name="Schuster L."/>
            <person name="Cowan T.M."/>
            <person name="Smanski M.J."/>
            <person name="Chevrette M.G."/>
            <person name="De Carvalho L.P.S."/>
            <person name="Shen B."/>
        </authorList>
    </citation>
    <scope>NUCLEOTIDE SEQUENCE [LARGE SCALE GENOMIC DNA]</scope>
    <source>
        <strain evidence="5 6">NPDC000634</strain>
    </source>
</reference>
<dbReference type="Pfam" id="PF01037">
    <property type="entry name" value="AsnC_trans_reg"/>
    <property type="match status" value="1"/>
</dbReference>
<dbReference type="Pfam" id="PF13404">
    <property type="entry name" value="HTH_AsnC-type"/>
    <property type="match status" value="2"/>
</dbReference>
<dbReference type="PROSITE" id="PS00519">
    <property type="entry name" value="HTH_ASNC_1"/>
    <property type="match status" value="1"/>
</dbReference>
<dbReference type="SUPFAM" id="SSF54909">
    <property type="entry name" value="Dimeric alpha+beta barrel"/>
    <property type="match status" value="1"/>
</dbReference>
<keyword evidence="1" id="KW-0805">Transcription regulation</keyword>
<organism evidence="5 6">
    <name type="scientific">Streptomyces carpinensis</name>
    <dbReference type="NCBI Taxonomy" id="66369"/>
    <lineage>
        <taxon>Bacteria</taxon>
        <taxon>Bacillati</taxon>
        <taxon>Actinomycetota</taxon>
        <taxon>Actinomycetes</taxon>
        <taxon>Kitasatosporales</taxon>
        <taxon>Streptomycetaceae</taxon>
        <taxon>Streptomyces</taxon>
    </lineage>
</organism>
<feature type="domain" description="HTH asnC-type" evidence="4">
    <location>
        <begin position="180"/>
        <end position="240"/>
    </location>
</feature>
<proteinExistence type="predicted"/>
<name>A0ABV1VUH0_9ACTN</name>
<comment type="caution">
    <text evidence="5">The sequence shown here is derived from an EMBL/GenBank/DDBJ whole genome shotgun (WGS) entry which is preliminary data.</text>
</comment>
<dbReference type="InterPro" id="IPR011008">
    <property type="entry name" value="Dimeric_a/b-barrel"/>
</dbReference>
<protein>
    <submittedName>
        <fullName evidence="5">Lrp/AsnC family transcriptional regulator</fullName>
    </submittedName>
</protein>
<dbReference type="PROSITE" id="PS50956">
    <property type="entry name" value="HTH_ASNC_2"/>
    <property type="match status" value="1"/>
</dbReference>
<keyword evidence="3" id="KW-0804">Transcription</keyword>
<dbReference type="PANTHER" id="PTHR30154:SF34">
    <property type="entry name" value="TRANSCRIPTIONAL REGULATOR AZLB"/>
    <property type="match status" value="1"/>
</dbReference>
<dbReference type="PRINTS" id="PR00033">
    <property type="entry name" value="HTHASNC"/>
</dbReference>
<sequence>MRETSIPSELDLALVHALQLRPRASWSELAPLLGVTASTLARRWERLTAEGLAWVYAAPGRAFSRTRCTAFVLLRCPPSARQRLAEQVSAFEEVVTVELTAPGTADLLLDVLLPDVASLTHSLTERLAGLPEVSAVECLFATSLYTEGSRWRLHSLDTAQLSALGLPGAGVREAGSSPELDGLDRALLDALVHDGRLGLAALAERTGSSAATVRRRVHRLTDSGMIVFRCDMAPHLTGLPVSVTFRGRAPSRDLNTLHRTLATLPECRLIAAVTGTTNILATFWLRDIGDIQRREAAMCARLPSLAITDRIVGLRTVKRMGHLLDGDGRRTGTRPIRPW</sequence>
<accession>A0ABV1VUH0</accession>
<evidence type="ECO:0000313" key="5">
    <source>
        <dbReference type="EMBL" id="MER6975578.1"/>
    </source>
</evidence>
<evidence type="ECO:0000256" key="1">
    <source>
        <dbReference type="ARBA" id="ARBA00023015"/>
    </source>
</evidence>
<dbReference type="EMBL" id="JBEPCU010000002">
    <property type="protein sequence ID" value="MER6975578.1"/>
    <property type="molecule type" value="Genomic_DNA"/>
</dbReference>
<dbReference type="InterPro" id="IPR019887">
    <property type="entry name" value="Tscrpt_reg_AsnC/Lrp_C"/>
</dbReference>
<gene>
    <name evidence="5" type="ORF">ABT317_00480</name>
</gene>
<dbReference type="PANTHER" id="PTHR30154">
    <property type="entry name" value="LEUCINE-RESPONSIVE REGULATORY PROTEIN"/>
    <property type="match status" value="1"/>
</dbReference>
<keyword evidence="2" id="KW-0238">DNA-binding</keyword>
<keyword evidence="6" id="KW-1185">Reference proteome</keyword>
<dbReference type="Gene3D" id="3.30.70.920">
    <property type="match status" value="2"/>
</dbReference>
<dbReference type="InterPro" id="IPR036390">
    <property type="entry name" value="WH_DNA-bd_sf"/>
</dbReference>
<dbReference type="SUPFAM" id="SSF46785">
    <property type="entry name" value="Winged helix' DNA-binding domain"/>
    <property type="match status" value="2"/>
</dbReference>
<evidence type="ECO:0000256" key="3">
    <source>
        <dbReference type="ARBA" id="ARBA00023163"/>
    </source>
</evidence>
<dbReference type="SMART" id="SM00344">
    <property type="entry name" value="HTH_ASNC"/>
    <property type="match status" value="2"/>
</dbReference>
<dbReference type="Proteomes" id="UP001458415">
    <property type="component" value="Unassembled WGS sequence"/>
</dbReference>
<dbReference type="InterPro" id="IPR000485">
    <property type="entry name" value="AsnC-type_HTH_dom"/>
</dbReference>
<evidence type="ECO:0000256" key="2">
    <source>
        <dbReference type="ARBA" id="ARBA00023125"/>
    </source>
</evidence>
<dbReference type="InterPro" id="IPR036388">
    <property type="entry name" value="WH-like_DNA-bd_sf"/>
</dbReference>
<dbReference type="Gene3D" id="1.10.10.10">
    <property type="entry name" value="Winged helix-like DNA-binding domain superfamily/Winged helix DNA-binding domain"/>
    <property type="match status" value="2"/>
</dbReference>
<dbReference type="InterPro" id="IPR019885">
    <property type="entry name" value="Tscrpt_reg_HTH_AsnC-type_CS"/>
</dbReference>
<dbReference type="InterPro" id="IPR019888">
    <property type="entry name" value="Tscrpt_reg_AsnC-like"/>
</dbReference>